<comment type="similarity">
    <text evidence="2">Belongs to the major facilitator superfamily. Sugar transporter (TC 2.A.1.1) family.</text>
</comment>
<evidence type="ECO:0000313" key="11">
    <source>
        <dbReference type="Proteomes" id="UP000095085"/>
    </source>
</evidence>
<feature type="transmembrane region" description="Helical" evidence="8">
    <location>
        <begin position="391"/>
        <end position="411"/>
    </location>
</feature>
<dbReference type="EMBL" id="KV454545">
    <property type="protein sequence ID" value="ODV65317.1"/>
    <property type="molecule type" value="Genomic_DNA"/>
</dbReference>
<evidence type="ECO:0000256" key="8">
    <source>
        <dbReference type="SAM" id="Phobius"/>
    </source>
</evidence>
<feature type="region of interest" description="Disordered" evidence="7">
    <location>
        <begin position="1"/>
        <end position="38"/>
    </location>
</feature>
<feature type="compositionally biased region" description="Basic and acidic residues" evidence="7">
    <location>
        <begin position="15"/>
        <end position="35"/>
    </location>
</feature>
<evidence type="ECO:0000256" key="7">
    <source>
        <dbReference type="SAM" id="MobiDB-lite"/>
    </source>
</evidence>
<keyword evidence="11" id="KW-1185">Reference proteome</keyword>
<evidence type="ECO:0000256" key="6">
    <source>
        <dbReference type="ARBA" id="ARBA00023136"/>
    </source>
</evidence>
<feature type="transmembrane region" description="Helical" evidence="8">
    <location>
        <begin position="326"/>
        <end position="347"/>
    </location>
</feature>
<feature type="transmembrane region" description="Helical" evidence="8">
    <location>
        <begin position="196"/>
        <end position="222"/>
    </location>
</feature>
<dbReference type="FunFam" id="1.20.1250.20:FF:000134">
    <property type="entry name" value="MFS sugar transporter protein"/>
    <property type="match status" value="1"/>
</dbReference>
<keyword evidence="4 8" id="KW-0812">Transmembrane</keyword>
<keyword evidence="3" id="KW-0813">Transport</keyword>
<gene>
    <name evidence="10" type="primary">HXT2.m</name>
    <name evidence="10" type="ORF">HYPBUDRAFT_114360</name>
</gene>
<dbReference type="PANTHER" id="PTHR48022:SF70">
    <property type="entry name" value="MONOSACCHARIDE TRANSPORTER, PUTATIVE (AFU_ORTHOLOGUE AFUA_5G14540)-RELATED"/>
    <property type="match status" value="1"/>
</dbReference>
<evidence type="ECO:0000256" key="1">
    <source>
        <dbReference type="ARBA" id="ARBA00004141"/>
    </source>
</evidence>
<evidence type="ECO:0000256" key="5">
    <source>
        <dbReference type="ARBA" id="ARBA00022989"/>
    </source>
</evidence>
<feature type="transmembrane region" description="Helical" evidence="8">
    <location>
        <begin position="114"/>
        <end position="133"/>
    </location>
</feature>
<reference evidence="11" key="1">
    <citation type="submission" date="2016-05" db="EMBL/GenBank/DDBJ databases">
        <title>Comparative genomics of biotechnologically important yeasts.</title>
        <authorList>
            <consortium name="DOE Joint Genome Institute"/>
            <person name="Riley R."/>
            <person name="Haridas S."/>
            <person name="Wolfe K.H."/>
            <person name="Lopes M.R."/>
            <person name="Hittinger C.T."/>
            <person name="Goker M."/>
            <person name="Salamov A."/>
            <person name="Wisecaver J."/>
            <person name="Long T.M."/>
            <person name="Aerts A.L."/>
            <person name="Barry K."/>
            <person name="Choi C."/>
            <person name="Clum A."/>
            <person name="Coughlan A.Y."/>
            <person name="Deshpande S."/>
            <person name="Douglass A.P."/>
            <person name="Hanson S.J."/>
            <person name="Klenk H.-P."/>
            <person name="Labutti K."/>
            <person name="Lapidus A."/>
            <person name="Lindquist E."/>
            <person name="Lipzen A."/>
            <person name="Meier-Kolthoff J.P."/>
            <person name="Ohm R.A."/>
            <person name="Otillar R.P."/>
            <person name="Pangilinan J."/>
            <person name="Peng Y."/>
            <person name="Rokas A."/>
            <person name="Rosa C.A."/>
            <person name="Scheuner C."/>
            <person name="Sibirny A.A."/>
            <person name="Slot J.C."/>
            <person name="Stielow J.B."/>
            <person name="Sun H."/>
            <person name="Kurtzman C.P."/>
            <person name="Blackwell M."/>
            <person name="Grigoriev I.V."/>
            <person name="Jeffries T.W."/>
        </authorList>
    </citation>
    <scope>NUCLEOTIDE SEQUENCE [LARGE SCALE GENOMIC DNA]</scope>
    <source>
        <strain evidence="11">NRRL Y-1933</strain>
    </source>
</reference>
<evidence type="ECO:0000256" key="3">
    <source>
        <dbReference type="ARBA" id="ARBA00022448"/>
    </source>
</evidence>
<organism evidence="10 11">
    <name type="scientific">Hyphopichia burtonii NRRL Y-1933</name>
    <dbReference type="NCBI Taxonomy" id="984485"/>
    <lineage>
        <taxon>Eukaryota</taxon>
        <taxon>Fungi</taxon>
        <taxon>Dikarya</taxon>
        <taxon>Ascomycota</taxon>
        <taxon>Saccharomycotina</taxon>
        <taxon>Pichiomycetes</taxon>
        <taxon>Debaryomycetaceae</taxon>
        <taxon>Hyphopichia</taxon>
    </lineage>
</organism>
<dbReference type="InterPro" id="IPR036259">
    <property type="entry name" value="MFS_trans_sf"/>
</dbReference>
<accession>A0A1E4RDH8</accession>
<name>A0A1E4RDH8_9ASCO</name>
<dbReference type="InterPro" id="IPR020846">
    <property type="entry name" value="MFS_dom"/>
</dbReference>
<dbReference type="PROSITE" id="PS50850">
    <property type="entry name" value="MFS"/>
    <property type="match status" value="1"/>
</dbReference>
<feature type="transmembrane region" description="Helical" evidence="8">
    <location>
        <begin position="140"/>
        <end position="161"/>
    </location>
</feature>
<keyword evidence="5 8" id="KW-1133">Transmembrane helix</keyword>
<comment type="subcellular location">
    <subcellularLocation>
        <location evidence="1">Membrane</location>
        <topology evidence="1">Multi-pass membrane protein</topology>
    </subcellularLocation>
</comment>
<dbReference type="InterPro" id="IPR005828">
    <property type="entry name" value="MFS_sugar_transport-like"/>
</dbReference>
<dbReference type="Pfam" id="PF00083">
    <property type="entry name" value="Sugar_tr"/>
    <property type="match status" value="1"/>
</dbReference>
<keyword evidence="6 8" id="KW-0472">Membrane</keyword>
<dbReference type="Proteomes" id="UP000095085">
    <property type="component" value="Unassembled WGS sequence"/>
</dbReference>
<feature type="transmembrane region" description="Helical" evidence="8">
    <location>
        <begin position="234"/>
        <end position="253"/>
    </location>
</feature>
<feature type="transmembrane region" description="Helical" evidence="8">
    <location>
        <begin position="70"/>
        <end position="94"/>
    </location>
</feature>
<dbReference type="InterPro" id="IPR050360">
    <property type="entry name" value="MFS_Sugar_Transporters"/>
</dbReference>
<feature type="transmembrane region" description="Helical" evidence="8">
    <location>
        <begin position="423"/>
        <end position="443"/>
    </location>
</feature>
<sequence length="553" mass="62769">MSSSSSVKEASLQELPEKTAKHEIEHKEDATDEHGLPILAPLDTDEPEISLKHIVRTHPISKWTKTRFHIYLICFCLFLSSTMNGFDGSLMTSINTLDEYQDYYDLSGSADGTGLVFSIYSAGAICSVGFLWLSDSIGRVKTMIVGLIGIVIFTILMSVSANHNLFIAGRFFVSFFSTITLLAAPVYMVEMIPPDLGFLIGVLNTCYYLGSIIATWCMYGTSIHYKGTPNSFKIALWLQLLCPGIVLLFVWTFPESPRWLYAKGNKEKAREIIVKYHANGDANHPVVQAEFQQIERSFAVNGFLKPKDYLDFRVFINTKANRKKSFIVLCWSWFNQFSGNQVITYYITTLFLQMGIENATTRLLLTGINNILCLIFAVCGGLLRDKIPRRVILIYAHIGFIICFVGLAVSSKFFQQDSDNKQAAAAGIAFIYIFSTVFFAFAFTSIQPIYPSEVMSNDMRVRGMVLYFLISNVASFVNLYSAPVAMENIKYWYYVFFVFWDLFQLLIVYFFFVETSALTLEEIEKMFETTNPVKESIRLSKIARSKKFEDALQ</sequence>
<evidence type="ECO:0000256" key="4">
    <source>
        <dbReference type="ARBA" id="ARBA00022692"/>
    </source>
</evidence>
<dbReference type="GeneID" id="30993590"/>
<protein>
    <submittedName>
        <fullName evidence="10">Putative lactose permease</fullName>
    </submittedName>
</protein>
<evidence type="ECO:0000313" key="10">
    <source>
        <dbReference type="EMBL" id="ODV65317.1"/>
    </source>
</evidence>
<feature type="transmembrane region" description="Helical" evidence="8">
    <location>
        <begin position="359"/>
        <end position="379"/>
    </location>
</feature>
<evidence type="ECO:0000256" key="2">
    <source>
        <dbReference type="ARBA" id="ARBA00010992"/>
    </source>
</evidence>
<feature type="transmembrane region" description="Helical" evidence="8">
    <location>
        <begin position="464"/>
        <end position="485"/>
    </location>
</feature>
<dbReference type="SUPFAM" id="SSF103473">
    <property type="entry name" value="MFS general substrate transporter"/>
    <property type="match status" value="1"/>
</dbReference>
<evidence type="ECO:0000259" key="9">
    <source>
        <dbReference type="PROSITE" id="PS50850"/>
    </source>
</evidence>
<feature type="transmembrane region" description="Helical" evidence="8">
    <location>
        <begin position="491"/>
        <end position="512"/>
    </location>
</feature>
<dbReference type="RefSeq" id="XP_020074384.1">
    <property type="nucleotide sequence ID" value="XM_020219040.1"/>
</dbReference>
<feature type="transmembrane region" description="Helical" evidence="8">
    <location>
        <begin position="167"/>
        <end position="189"/>
    </location>
</feature>
<dbReference type="AlphaFoldDB" id="A0A1E4RDH8"/>
<dbReference type="Gene3D" id="1.20.1250.20">
    <property type="entry name" value="MFS general substrate transporter like domains"/>
    <property type="match status" value="1"/>
</dbReference>
<proteinExistence type="inferred from homology"/>
<dbReference type="GO" id="GO:0005351">
    <property type="term" value="F:carbohydrate:proton symporter activity"/>
    <property type="evidence" value="ECO:0007669"/>
    <property type="project" value="TreeGrafter"/>
</dbReference>
<dbReference type="GO" id="GO:0016020">
    <property type="term" value="C:membrane"/>
    <property type="evidence" value="ECO:0007669"/>
    <property type="project" value="UniProtKB-SubCell"/>
</dbReference>
<dbReference type="OrthoDB" id="6133115at2759"/>
<dbReference type="STRING" id="984485.A0A1E4RDH8"/>
<dbReference type="PANTHER" id="PTHR48022">
    <property type="entry name" value="PLASTIDIC GLUCOSE TRANSPORTER 4"/>
    <property type="match status" value="1"/>
</dbReference>
<feature type="domain" description="Major facilitator superfamily (MFS) profile" evidence="9">
    <location>
        <begin position="73"/>
        <end position="516"/>
    </location>
</feature>